<dbReference type="AlphaFoldDB" id="A0A6M3LCA5"/>
<proteinExistence type="predicted"/>
<name>A0A6M3LCA5_9ZZZZ</name>
<protein>
    <submittedName>
        <fullName evidence="1">Uncharacterized protein</fullName>
    </submittedName>
</protein>
<accession>A0A6M3LCA5</accession>
<dbReference type="EMBL" id="MT142932">
    <property type="protein sequence ID" value="QJA90718.1"/>
    <property type="molecule type" value="Genomic_DNA"/>
</dbReference>
<gene>
    <name evidence="1" type="ORF">MM415B03595_0013</name>
</gene>
<reference evidence="1" key="1">
    <citation type="submission" date="2020-03" db="EMBL/GenBank/DDBJ databases">
        <title>The deep terrestrial virosphere.</title>
        <authorList>
            <person name="Holmfeldt K."/>
            <person name="Nilsson E."/>
            <person name="Simone D."/>
            <person name="Lopez-Fernandez M."/>
            <person name="Wu X."/>
            <person name="de Brujin I."/>
            <person name="Lundin D."/>
            <person name="Andersson A."/>
            <person name="Bertilsson S."/>
            <person name="Dopson M."/>
        </authorList>
    </citation>
    <scope>NUCLEOTIDE SEQUENCE</scope>
    <source>
        <strain evidence="1">MM415B03595</strain>
    </source>
</reference>
<organism evidence="1">
    <name type="scientific">viral metagenome</name>
    <dbReference type="NCBI Taxonomy" id="1070528"/>
    <lineage>
        <taxon>unclassified sequences</taxon>
        <taxon>metagenomes</taxon>
        <taxon>organismal metagenomes</taxon>
    </lineage>
</organism>
<evidence type="ECO:0000313" key="1">
    <source>
        <dbReference type="EMBL" id="QJA90718.1"/>
    </source>
</evidence>
<sequence>MPVLPEVLRPIAVDDVGILLDGVRQSPLGYLLLLLGQLRISLGLGCAAYQDAEQAEDDESQSHAATILLASLGGFTFSI</sequence>